<proteinExistence type="predicted"/>
<evidence type="ECO:0000313" key="1">
    <source>
        <dbReference type="EMBL" id="CEI68737.1"/>
    </source>
</evidence>
<protein>
    <submittedName>
        <fullName evidence="1">Uncharacterized protein</fullName>
    </submittedName>
</protein>
<dbReference type="EMBL" id="LN649231">
    <property type="protein sequence ID" value="CEI68737.1"/>
    <property type="molecule type" value="Genomic_DNA"/>
</dbReference>
<reference evidence="2" key="1">
    <citation type="submission" date="2014-10" db="EMBL/GenBank/DDBJ databases">
        <authorList>
            <person name="King R."/>
        </authorList>
    </citation>
    <scope>NUCLEOTIDE SEQUENCE [LARGE SCALE GENOMIC DNA]</scope>
    <source>
        <strain evidence="2">A3/5</strain>
    </source>
</reference>
<evidence type="ECO:0000313" key="2">
    <source>
        <dbReference type="Proteomes" id="UP000245910"/>
    </source>
</evidence>
<organism evidence="1 2">
    <name type="scientific">Fusarium venenatum</name>
    <dbReference type="NCBI Taxonomy" id="56646"/>
    <lineage>
        <taxon>Eukaryota</taxon>
        <taxon>Fungi</taxon>
        <taxon>Dikarya</taxon>
        <taxon>Ascomycota</taxon>
        <taxon>Pezizomycotina</taxon>
        <taxon>Sordariomycetes</taxon>
        <taxon>Hypocreomycetidae</taxon>
        <taxon>Hypocreales</taxon>
        <taxon>Nectriaceae</taxon>
        <taxon>Fusarium</taxon>
    </lineage>
</organism>
<dbReference type="AlphaFoldDB" id="A0A2L2TTB7"/>
<sequence>MKSRQLVVSSEIVEALAVKSGVGSAWLSGADDDVDGRLYPNDLEWQGVGLRSKKNESKRRKRSVV</sequence>
<keyword evidence="2" id="KW-1185">Reference proteome</keyword>
<dbReference type="Proteomes" id="UP000245910">
    <property type="component" value="Chromosome III"/>
</dbReference>
<name>A0A2L2TTB7_9HYPO</name>
<accession>A0A2L2TTB7</accession>